<protein>
    <submittedName>
        <fullName evidence="1">Uncharacterized protein</fullName>
    </submittedName>
</protein>
<organism evidence="1 2">
    <name type="scientific">Zosterops borbonicus</name>
    <dbReference type="NCBI Taxonomy" id="364589"/>
    <lineage>
        <taxon>Eukaryota</taxon>
        <taxon>Metazoa</taxon>
        <taxon>Chordata</taxon>
        <taxon>Craniata</taxon>
        <taxon>Vertebrata</taxon>
        <taxon>Euteleostomi</taxon>
        <taxon>Archelosauria</taxon>
        <taxon>Archosauria</taxon>
        <taxon>Dinosauria</taxon>
        <taxon>Saurischia</taxon>
        <taxon>Theropoda</taxon>
        <taxon>Coelurosauria</taxon>
        <taxon>Aves</taxon>
        <taxon>Neognathae</taxon>
        <taxon>Neoaves</taxon>
        <taxon>Telluraves</taxon>
        <taxon>Australaves</taxon>
        <taxon>Passeriformes</taxon>
        <taxon>Sylvioidea</taxon>
        <taxon>Zosteropidae</taxon>
        <taxon>Zosterops</taxon>
    </lineage>
</organism>
<gene>
    <name evidence="1" type="ORF">HGM15179_002390</name>
</gene>
<dbReference type="AlphaFoldDB" id="A0A8K1GUP4"/>
<dbReference type="EMBL" id="SWJQ01000042">
    <property type="protein sequence ID" value="TRZ24688.1"/>
    <property type="molecule type" value="Genomic_DNA"/>
</dbReference>
<dbReference type="Proteomes" id="UP000796761">
    <property type="component" value="Unassembled WGS sequence"/>
</dbReference>
<dbReference type="OrthoDB" id="10399714at2759"/>
<reference evidence="1" key="1">
    <citation type="submission" date="2019-04" db="EMBL/GenBank/DDBJ databases">
        <title>Genome assembly of Zosterops borbonicus 15179.</title>
        <authorList>
            <person name="Leroy T."/>
            <person name="Anselmetti Y."/>
            <person name="Tilak M.-K."/>
            <person name="Nabholz B."/>
        </authorList>
    </citation>
    <scope>NUCLEOTIDE SEQUENCE</scope>
    <source>
        <strain evidence="1">HGM_15179</strain>
        <tissue evidence="1">Muscle</tissue>
    </source>
</reference>
<name>A0A8K1GUP4_9PASS</name>
<comment type="caution">
    <text evidence="1">The sequence shown here is derived from an EMBL/GenBank/DDBJ whole genome shotgun (WGS) entry which is preliminary data.</text>
</comment>
<proteinExistence type="predicted"/>
<keyword evidence="2" id="KW-1185">Reference proteome</keyword>
<sequence>MNDHDVESPCASKSDQQSLLFLAIVSTLQEASFIIAKPSKQQVPILLWPPSDEGHHCGKTMLDAEWCPYPILSVVVQKFQWDTKAIFGLASALAQQKSKADGAEVPMSTPYPYGVWFGLDLVWLP</sequence>
<evidence type="ECO:0000313" key="1">
    <source>
        <dbReference type="EMBL" id="TRZ24688.1"/>
    </source>
</evidence>
<accession>A0A8K1GUP4</accession>
<evidence type="ECO:0000313" key="2">
    <source>
        <dbReference type="Proteomes" id="UP000796761"/>
    </source>
</evidence>